<comment type="caution">
    <text evidence="3">The sequence shown here is derived from an EMBL/GenBank/DDBJ whole genome shotgun (WGS) entry which is preliminary data.</text>
</comment>
<keyword evidence="1" id="KW-0175">Coiled coil</keyword>
<dbReference type="PANTHER" id="PTHR33427:SF2">
    <property type="entry name" value="TRICHOHYALIN"/>
    <property type="match status" value="1"/>
</dbReference>
<dbReference type="AlphaFoldDB" id="A0A833R1Y8"/>
<feature type="coiled-coil region" evidence="1">
    <location>
        <begin position="315"/>
        <end position="356"/>
    </location>
</feature>
<gene>
    <name evidence="3" type="ORF">FCM35_KLT05584</name>
</gene>
<dbReference type="EMBL" id="SWLB01000015">
    <property type="protein sequence ID" value="KAF3328506.1"/>
    <property type="molecule type" value="Genomic_DNA"/>
</dbReference>
<evidence type="ECO:0000256" key="1">
    <source>
        <dbReference type="SAM" id="Coils"/>
    </source>
</evidence>
<name>A0A833R1Y8_9POAL</name>
<protein>
    <submittedName>
        <fullName evidence="3">Uncharacterized protein</fullName>
    </submittedName>
</protein>
<evidence type="ECO:0000256" key="2">
    <source>
        <dbReference type="SAM" id="MobiDB-lite"/>
    </source>
</evidence>
<sequence>MGSTRMVFTEEEKAIDGNLGYPKAYAKLCKSPNLLCPYIHGPPFTFLPYMLQPQEALKIKEVNEMFPVIDPEAIPSVNPRGFVNLLWKQLDHLGNAGFDPSLFRVDPYGNVLYLHADSASPLSWEIDHWFPCARGGKAVPSNLRIVQSHVCKKKGHKLEFLIPWWDLQIGISVNQFLSIFASKDSDYSRKRAFSFLFADGGNEELNAVQSVEAHAFPHHFNEAKKKSGLAPAAIVSTRSSDASVLKPVDINRPTRPTYPVIAAMKFSTKKDNGTHDPYISKENSNPNLDSDPYSTNPHFSIALARNSLRQRDDAKKKQLAEMEDIDGEVEQLKERNEEERVEIQGLEELLIKKKQRAEKCRHLAEAQAQYKSMLEKMIRDAMHQSVVYKEQLRLNQAASNSLMARLEAQRSICDLSENELRRKFKQRDEIETQIKQFSDKPRKRSRIEENNATSTQARQDLYNRFPSRRHSRKPLTKELRVFLEEEQRASEAGEENLILNKNRHRRFSLVERGSTLVNEKLDTLSIRRLNDIKGKGPIAQEPPYKLDIEKLRRRTIDSISKNEIEEEEEDHGYINEVGRGNVDKWLQMLVDDFQEDPLTEEFTAPSEEITEIEQAHSESDLKQTLMIAARKSFHVREREERKIVGLPRTESARAFRSLPSSPSSVFLGMRKGVDCIGRKPEVLGEDEEYGYLDCSASTNNGKFVKAIKKALIK</sequence>
<dbReference type="PANTHER" id="PTHR33427">
    <property type="entry name" value="HNH ENDONUCLEASE"/>
    <property type="match status" value="1"/>
</dbReference>
<proteinExistence type="predicted"/>
<evidence type="ECO:0000313" key="4">
    <source>
        <dbReference type="Proteomes" id="UP000623129"/>
    </source>
</evidence>
<dbReference type="Proteomes" id="UP000623129">
    <property type="component" value="Unassembled WGS sequence"/>
</dbReference>
<evidence type="ECO:0000313" key="3">
    <source>
        <dbReference type="EMBL" id="KAF3328506.1"/>
    </source>
</evidence>
<dbReference type="OrthoDB" id="608866at2759"/>
<feature type="compositionally biased region" description="Polar residues" evidence="2">
    <location>
        <begin position="281"/>
        <end position="292"/>
    </location>
</feature>
<organism evidence="3 4">
    <name type="scientific">Carex littledalei</name>
    <dbReference type="NCBI Taxonomy" id="544730"/>
    <lineage>
        <taxon>Eukaryota</taxon>
        <taxon>Viridiplantae</taxon>
        <taxon>Streptophyta</taxon>
        <taxon>Embryophyta</taxon>
        <taxon>Tracheophyta</taxon>
        <taxon>Spermatophyta</taxon>
        <taxon>Magnoliopsida</taxon>
        <taxon>Liliopsida</taxon>
        <taxon>Poales</taxon>
        <taxon>Cyperaceae</taxon>
        <taxon>Cyperoideae</taxon>
        <taxon>Cariceae</taxon>
        <taxon>Carex</taxon>
        <taxon>Carex subgen. Euthyceras</taxon>
    </lineage>
</organism>
<feature type="region of interest" description="Disordered" evidence="2">
    <location>
        <begin position="436"/>
        <end position="469"/>
    </location>
</feature>
<keyword evidence="4" id="KW-1185">Reference proteome</keyword>
<accession>A0A833R1Y8</accession>
<reference evidence="3" key="1">
    <citation type="submission" date="2020-01" db="EMBL/GenBank/DDBJ databases">
        <title>Genome sequence of Kobresia littledalei, the first chromosome-level genome in the family Cyperaceae.</title>
        <authorList>
            <person name="Qu G."/>
        </authorList>
    </citation>
    <scope>NUCLEOTIDE SEQUENCE</scope>
    <source>
        <strain evidence="3">C.B.Clarke</strain>
        <tissue evidence="3">Leaf</tissue>
    </source>
</reference>
<feature type="region of interest" description="Disordered" evidence="2">
    <location>
        <begin position="269"/>
        <end position="292"/>
    </location>
</feature>